<name>A0A246JDH2_9SPHN</name>
<sequence>MMIATNAPGRPVQSSLWKEISVLEIGVAACLLILFILSRTFLETIAAIYMLVAAMLFAALVQARMAASCGDQLDRRLWLASALACLIQAIILFVDPLLGSYPTAMAMAGVLAVGAAARLTLALARDYPGRGWLYLSGAVSMMVSLAIGFAWPFASILPAAQSLTLDLLAVAAMLASVTGKAPSCSK</sequence>
<proteinExistence type="predicted"/>
<evidence type="ECO:0000256" key="1">
    <source>
        <dbReference type="SAM" id="Phobius"/>
    </source>
</evidence>
<protein>
    <recommendedName>
        <fullName evidence="4">DUF308 domain-containing protein</fullName>
    </recommendedName>
</protein>
<gene>
    <name evidence="2" type="ORF">CDQ91_20000</name>
</gene>
<organism evidence="2 3">
    <name type="scientific">Sphingopyxis witflariensis</name>
    <dbReference type="NCBI Taxonomy" id="173675"/>
    <lineage>
        <taxon>Bacteria</taxon>
        <taxon>Pseudomonadati</taxon>
        <taxon>Pseudomonadota</taxon>
        <taxon>Alphaproteobacteria</taxon>
        <taxon>Sphingomonadales</taxon>
        <taxon>Sphingomonadaceae</taxon>
        <taxon>Sphingopyxis</taxon>
    </lineage>
</organism>
<feature type="transmembrane region" description="Helical" evidence="1">
    <location>
        <begin position="104"/>
        <end position="124"/>
    </location>
</feature>
<evidence type="ECO:0000313" key="3">
    <source>
        <dbReference type="Proteomes" id="UP000197097"/>
    </source>
</evidence>
<reference evidence="2 3" key="1">
    <citation type="journal article" date="2002" name="Int. J. Syst. Evol. Microbiol.">
        <title>Sphingopyxis witflariensis sp. nov., isolated from activated sludge.</title>
        <authorList>
            <person name="Kampfer P."/>
            <person name="Witzenberger R."/>
            <person name="Denner E.B."/>
            <person name="Busse H.J."/>
            <person name="Neef A."/>
        </authorList>
    </citation>
    <scope>NUCLEOTIDE SEQUENCE [LARGE SCALE GENOMIC DNA]</scope>
    <source>
        <strain evidence="2 3">DSM 14551</strain>
    </source>
</reference>
<feature type="transmembrane region" description="Helical" evidence="1">
    <location>
        <begin position="20"/>
        <end position="38"/>
    </location>
</feature>
<feature type="transmembrane region" description="Helical" evidence="1">
    <location>
        <begin position="131"/>
        <end position="153"/>
    </location>
</feature>
<feature type="transmembrane region" description="Helical" evidence="1">
    <location>
        <begin position="44"/>
        <end position="65"/>
    </location>
</feature>
<keyword evidence="1" id="KW-0472">Membrane</keyword>
<feature type="transmembrane region" description="Helical" evidence="1">
    <location>
        <begin position="159"/>
        <end position="177"/>
    </location>
</feature>
<dbReference type="RefSeq" id="WP_088474484.1">
    <property type="nucleotide sequence ID" value="NZ_NISJ01000019.1"/>
</dbReference>
<evidence type="ECO:0008006" key="4">
    <source>
        <dbReference type="Google" id="ProtNLM"/>
    </source>
</evidence>
<keyword evidence="3" id="KW-1185">Reference proteome</keyword>
<accession>A0A246JDH2</accession>
<keyword evidence="1" id="KW-1133">Transmembrane helix</keyword>
<dbReference type="OrthoDB" id="7448572at2"/>
<keyword evidence="1" id="KW-0812">Transmembrane</keyword>
<feature type="transmembrane region" description="Helical" evidence="1">
    <location>
        <begin position="77"/>
        <end position="98"/>
    </location>
</feature>
<dbReference type="Proteomes" id="UP000197097">
    <property type="component" value="Unassembled WGS sequence"/>
</dbReference>
<dbReference type="AlphaFoldDB" id="A0A246JDH2"/>
<comment type="caution">
    <text evidence="2">The sequence shown here is derived from an EMBL/GenBank/DDBJ whole genome shotgun (WGS) entry which is preliminary data.</text>
</comment>
<evidence type="ECO:0000313" key="2">
    <source>
        <dbReference type="EMBL" id="OWQ90628.1"/>
    </source>
</evidence>
<dbReference type="EMBL" id="NISJ01000019">
    <property type="protein sequence ID" value="OWQ90628.1"/>
    <property type="molecule type" value="Genomic_DNA"/>
</dbReference>